<accession>A0A0N4VT07</accession>
<dbReference type="AlphaFoldDB" id="A0A0N4VT07"/>
<reference evidence="1" key="1">
    <citation type="submission" date="2017-02" db="UniProtKB">
        <authorList>
            <consortium name="WormBaseParasite"/>
        </authorList>
    </citation>
    <scope>IDENTIFICATION</scope>
</reference>
<evidence type="ECO:0000313" key="1">
    <source>
        <dbReference type="WBParaSite" id="HPLM_0000042401-mRNA-1"/>
    </source>
</evidence>
<dbReference type="WBParaSite" id="HPLM_0000042401-mRNA-1">
    <property type="protein sequence ID" value="HPLM_0000042401-mRNA-1"/>
    <property type="gene ID" value="HPLM_0000042401"/>
</dbReference>
<organism evidence="1">
    <name type="scientific">Haemonchus placei</name>
    <name type="common">Barber's pole worm</name>
    <dbReference type="NCBI Taxonomy" id="6290"/>
    <lineage>
        <taxon>Eukaryota</taxon>
        <taxon>Metazoa</taxon>
        <taxon>Ecdysozoa</taxon>
        <taxon>Nematoda</taxon>
        <taxon>Chromadorea</taxon>
        <taxon>Rhabditida</taxon>
        <taxon>Rhabditina</taxon>
        <taxon>Rhabditomorpha</taxon>
        <taxon>Strongyloidea</taxon>
        <taxon>Trichostrongylidae</taxon>
        <taxon>Haemonchus</taxon>
    </lineage>
</organism>
<proteinExistence type="predicted"/>
<protein>
    <submittedName>
        <fullName evidence="1">Secreted protein</fullName>
    </submittedName>
</protein>
<sequence length="127" mass="14191">MLRLVIDAFAVETLIQRRSRCRVTKAPVACKSSGVVTAAYLPCCMNSMRQRQSGLSVRVTAPVSPRLYRPLADSWCATSDGTWRHRSMSTRFLAVAVNAMKRSKFVGELSCYILITRTADFFCGMKC</sequence>
<name>A0A0N4VT07_HAEPC</name>